<protein>
    <submittedName>
        <fullName evidence="2">Uncharacterized protein</fullName>
    </submittedName>
</protein>
<name>A0A1G2DBB9_9BACT</name>
<dbReference type="Proteomes" id="UP000178636">
    <property type="component" value="Unassembled WGS sequence"/>
</dbReference>
<feature type="transmembrane region" description="Helical" evidence="1">
    <location>
        <begin position="134"/>
        <end position="156"/>
    </location>
</feature>
<dbReference type="EMBL" id="MHLO01000043">
    <property type="protein sequence ID" value="OGZ10925.1"/>
    <property type="molecule type" value="Genomic_DNA"/>
</dbReference>
<keyword evidence="1" id="KW-0812">Transmembrane</keyword>
<evidence type="ECO:0000313" key="2">
    <source>
        <dbReference type="EMBL" id="OGZ10925.1"/>
    </source>
</evidence>
<evidence type="ECO:0000256" key="1">
    <source>
        <dbReference type="SAM" id="Phobius"/>
    </source>
</evidence>
<proteinExistence type="predicted"/>
<reference evidence="2 3" key="1">
    <citation type="journal article" date="2016" name="Nat. Commun.">
        <title>Thousands of microbial genomes shed light on interconnected biogeochemical processes in an aquifer system.</title>
        <authorList>
            <person name="Anantharaman K."/>
            <person name="Brown C.T."/>
            <person name="Hug L.A."/>
            <person name="Sharon I."/>
            <person name="Castelle C.J."/>
            <person name="Probst A.J."/>
            <person name="Thomas B.C."/>
            <person name="Singh A."/>
            <person name="Wilkins M.J."/>
            <person name="Karaoz U."/>
            <person name="Brodie E.L."/>
            <person name="Williams K.H."/>
            <person name="Hubbard S.S."/>
            <person name="Banfield J.F."/>
        </authorList>
    </citation>
    <scope>NUCLEOTIDE SEQUENCE [LARGE SCALE GENOMIC DNA]</scope>
</reference>
<dbReference type="STRING" id="1798664.A3C93_02655"/>
<accession>A0A1G2DBB9</accession>
<comment type="caution">
    <text evidence="2">The sequence shown here is derived from an EMBL/GenBank/DDBJ whole genome shotgun (WGS) entry which is preliminary data.</text>
</comment>
<organism evidence="2 3">
    <name type="scientific">Candidatus Lloydbacteria bacterium RIFCSPHIGHO2_02_FULL_54_17</name>
    <dbReference type="NCBI Taxonomy" id="1798664"/>
    <lineage>
        <taxon>Bacteria</taxon>
        <taxon>Candidatus Lloydiibacteriota</taxon>
    </lineage>
</organism>
<gene>
    <name evidence="2" type="ORF">A3C93_02655</name>
</gene>
<dbReference type="AlphaFoldDB" id="A0A1G2DBB9"/>
<keyword evidence="1" id="KW-0472">Membrane</keyword>
<sequence length="157" mass="18146">MDWVLLWVLVMPIAFFLAYANSVDLNFRLNTDASTEMGFLKFHLVYFRDALKLLFHDYCGVHCFCNKKRLQRYRVADIRTLASKSGQLEHRTLGVVTTEFCDDPKNHERIAKEAFVSPFSFWRDGLLRMALSPIHPAFLIFAIPIAGIVWLICFIAA</sequence>
<keyword evidence="1" id="KW-1133">Transmembrane helix</keyword>
<evidence type="ECO:0000313" key="3">
    <source>
        <dbReference type="Proteomes" id="UP000178636"/>
    </source>
</evidence>